<dbReference type="AlphaFoldDB" id="A0A9X0CNF6"/>
<keyword evidence="3" id="KW-1185">Reference proteome</keyword>
<dbReference type="GO" id="GO:0000287">
    <property type="term" value="F:magnesium ion binding"/>
    <property type="evidence" value="ECO:0007669"/>
    <property type="project" value="TreeGrafter"/>
</dbReference>
<dbReference type="PROSITE" id="PS51707">
    <property type="entry name" value="CYTH"/>
    <property type="match status" value="1"/>
</dbReference>
<dbReference type="InterPro" id="IPR039582">
    <property type="entry name" value="THTPA"/>
</dbReference>
<evidence type="ECO:0000313" key="2">
    <source>
        <dbReference type="EMBL" id="KAJ7365083.1"/>
    </source>
</evidence>
<sequence>MAADLHLQSGTLRFKFEVESKFRVPPDFKGLLEKKGAKLLQQTQFTDVYFDAPNHELSLTGRWLRKRDEKWELKIQKLKHDLRVESNREIENEGEIVNELVEILKAQCGNVDRGCTSVEELVQSTCCKQIACFTTRRTVYEMPNGVIIDLDQASFGYEVGELEVVVPSEKDIDLAKETIKKTARLLGIECRIAVPGKLEEYISQNCRSHYEQLVKHGCFIDREC</sequence>
<dbReference type="EMBL" id="MU827304">
    <property type="protein sequence ID" value="KAJ7365083.1"/>
    <property type="molecule type" value="Genomic_DNA"/>
</dbReference>
<reference evidence="2" key="1">
    <citation type="submission" date="2023-01" db="EMBL/GenBank/DDBJ databases">
        <title>Genome assembly of the deep-sea coral Lophelia pertusa.</title>
        <authorList>
            <person name="Herrera S."/>
            <person name="Cordes E."/>
        </authorList>
    </citation>
    <scope>NUCLEOTIDE SEQUENCE</scope>
    <source>
        <strain evidence="2">USNM1676648</strain>
        <tissue evidence="2">Polyp</tissue>
    </source>
</reference>
<accession>A0A9X0CNF6</accession>
<comment type="caution">
    <text evidence="2">The sequence shown here is derived from an EMBL/GenBank/DDBJ whole genome shotgun (WGS) entry which is preliminary data.</text>
</comment>
<protein>
    <recommendedName>
        <fullName evidence="1">CYTH domain-containing protein</fullName>
    </recommendedName>
</protein>
<evidence type="ECO:0000259" key="1">
    <source>
        <dbReference type="PROSITE" id="PS51707"/>
    </source>
</evidence>
<evidence type="ECO:0000313" key="3">
    <source>
        <dbReference type="Proteomes" id="UP001163046"/>
    </source>
</evidence>
<dbReference type="SUPFAM" id="SSF55154">
    <property type="entry name" value="CYTH-like phosphatases"/>
    <property type="match status" value="1"/>
</dbReference>
<gene>
    <name evidence="2" type="ORF">OS493_007729</name>
</gene>
<name>A0A9X0CNF6_9CNID</name>
<organism evidence="2 3">
    <name type="scientific">Desmophyllum pertusum</name>
    <dbReference type="NCBI Taxonomy" id="174260"/>
    <lineage>
        <taxon>Eukaryota</taxon>
        <taxon>Metazoa</taxon>
        <taxon>Cnidaria</taxon>
        <taxon>Anthozoa</taxon>
        <taxon>Hexacorallia</taxon>
        <taxon>Scleractinia</taxon>
        <taxon>Caryophylliina</taxon>
        <taxon>Caryophylliidae</taxon>
        <taxon>Desmophyllum</taxon>
    </lineage>
</organism>
<dbReference type="GO" id="GO:0042357">
    <property type="term" value="P:thiamine diphosphate metabolic process"/>
    <property type="evidence" value="ECO:0007669"/>
    <property type="project" value="TreeGrafter"/>
</dbReference>
<dbReference type="InterPro" id="IPR033469">
    <property type="entry name" value="CYTH-like_dom_sf"/>
</dbReference>
<dbReference type="InterPro" id="IPR023577">
    <property type="entry name" value="CYTH_domain"/>
</dbReference>
<dbReference type="PANTHER" id="PTHR14586">
    <property type="entry name" value="THIAMINE-TRIPHOSPHATASE"/>
    <property type="match status" value="1"/>
</dbReference>
<dbReference type="OrthoDB" id="442176at2759"/>
<dbReference type="PANTHER" id="PTHR14586:SF1">
    <property type="entry name" value="THIAMINE-TRIPHOSPHATASE"/>
    <property type="match status" value="1"/>
</dbReference>
<dbReference type="Gene3D" id="2.40.320.10">
    <property type="entry name" value="Hypothetical Protein Pfu-838710-001"/>
    <property type="match status" value="1"/>
</dbReference>
<dbReference type="Proteomes" id="UP001163046">
    <property type="component" value="Unassembled WGS sequence"/>
</dbReference>
<dbReference type="GO" id="GO:0050333">
    <property type="term" value="F:thiamine triphosphate phosphatase activity"/>
    <property type="evidence" value="ECO:0007669"/>
    <property type="project" value="InterPro"/>
</dbReference>
<dbReference type="Pfam" id="PF01928">
    <property type="entry name" value="CYTH"/>
    <property type="match status" value="1"/>
</dbReference>
<feature type="domain" description="CYTH" evidence="1">
    <location>
        <begin position="15"/>
        <end position="204"/>
    </location>
</feature>
<dbReference type="SMART" id="SM01118">
    <property type="entry name" value="CYTH"/>
    <property type="match status" value="1"/>
</dbReference>
<proteinExistence type="predicted"/>